<dbReference type="InterPro" id="IPR052054">
    <property type="entry name" value="Oxidative_DNA_repair_enzyme"/>
</dbReference>
<dbReference type="GO" id="GO:0034039">
    <property type="term" value="F:8-oxo-7,8-dihydroguanine DNA N-glycosylase activity"/>
    <property type="evidence" value="ECO:0007669"/>
    <property type="project" value="TreeGrafter"/>
</dbReference>
<dbReference type="InterPro" id="IPR011257">
    <property type="entry name" value="DNA_glycosylase"/>
</dbReference>
<dbReference type="PANTHER" id="PTHR10242">
    <property type="entry name" value="8-OXOGUANINE DNA GLYCOSYLASE"/>
    <property type="match status" value="1"/>
</dbReference>
<keyword evidence="5" id="KW-0378">Hydrolase</keyword>
<evidence type="ECO:0000256" key="12">
    <source>
        <dbReference type="SAM" id="MobiDB-lite"/>
    </source>
</evidence>
<dbReference type="Gene3D" id="1.10.1670.10">
    <property type="entry name" value="Helix-hairpin-Helix base-excision DNA repair enzymes (C-terminal)"/>
    <property type="match status" value="1"/>
</dbReference>
<dbReference type="SMART" id="SM00478">
    <property type="entry name" value="ENDO3c"/>
    <property type="match status" value="1"/>
</dbReference>
<dbReference type="GO" id="GO:0005634">
    <property type="term" value="C:nucleus"/>
    <property type="evidence" value="ECO:0007669"/>
    <property type="project" value="UniProtKB-SubCell"/>
</dbReference>
<keyword evidence="6" id="KW-0234">DNA repair</keyword>
<organism evidence="15">
    <name type="scientific">Odontella aurita</name>
    <dbReference type="NCBI Taxonomy" id="265563"/>
    <lineage>
        <taxon>Eukaryota</taxon>
        <taxon>Sar</taxon>
        <taxon>Stramenopiles</taxon>
        <taxon>Ochrophyta</taxon>
        <taxon>Bacillariophyta</taxon>
        <taxon>Mediophyceae</taxon>
        <taxon>Biddulphiophycidae</taxon>
        <taxon>Eupodiscales</taxon>
        <taxon>Odontellaceae</taxon>
        <taxon>Odontella</taxon>
    </lineage>
</organism>
<dbReference type="GO" id="GO:0006289">
    <property type="term" value="P:nucleotide-excision repair"/>
    <property type="evidence" value="ECO:0007669"/>
    <property type="project" value="InterPro"/>
</dbReference>
<dbReference type="CDD" id="cd00056">
    <property type="entry name" value="ENDO3c"/>
    <property type="match status" value="1"/>
</dbReference>
<evidence type="ECO:0000313" key="15">
    <source>
        <dbReference type="EMBL" id="CAE2250532.1"/>
    </source>
</evidence>
<gene>
    <name evidence="15" type="ORF">OAUR00152_LOCUS21094</name>
    <name evidence="16" type="ORF">OAUR00152_LOCUS21095</name>
</gene>
<feature type="chain" id="PRO_5035586031" description="DNA-(apurinic or apyrimidinic site) lyase" evidence="13">
    <location>
        <begin position="17"/>
        <end position="574"/>
    </location>
</feature>
<dbReference type="AlphaFoldDB" id="A0A6U6FTQ8"/>
<feature type="compositionally biased region" description="Basic residues" evidence="12">
    <location>
        <begin position="110"/>
        <end position="126"/>
    </location>
</feature>
<dbReference type="GO" id="GO:0003684">
    <property type="term" value="F:damaged DNA binding"/>
    <property type="evidence" value="ECO:0007669"/>
    <property type="project" value="InterPro"/>
</dbReference>
<accession>A0A6U6FTQ8</accession>
<keyword evidence="4" id="KW-0227">DNA damage</keyword>
<proteinExistence type="inferred from homology"/>
<dbReference type="FunFam" id="1.10.1670.10:FF:000005">
    <property type="entry name" value="N-glycosylase/DNA lyase OGG1"/>
    <property type="match status" value="1"/>
</dbReference>
<reference evidence="15" key="1">
    <citation type="submission" date="2021-01" db="EMBL/GenBank/DDBJ databases">
        <authorList>
            <person name="Corre E."/>
            <person name="Pelletier E."/>
            <person name="Niang G."/>
            <person name="Scheremetjew M."/>
            <person name="Finn R."/>
            <person name="Kale V."/>
            <person name="Holt S."/>
            <person name="Cochrane G."/>
            <person name="Meng A."/>
            <person name="Brown T."/>
            <person name="Cohen L."/>
        </authorList>
    </citation>
    <scope>NUCLEOTIDE SEQUENCE</scope>
    <source>
        <strain evidence="15">Isolate 1302-5</strain>
    </source>
</reference>
<evidence type="ECO:0000256" key="7">
    <source>
        <dbReference type="ARBA" id="ARBA00023239"/>
    </source>
</evidence>
<keyword evidence="13" id="KW-0732">Signal</keyword>
<dbReference type="Gene3D" id="1.10.340.30">
    <property type="entry name" value="Hypothetical protein, domain 2"/>
    <property type="match status" value="1"/>
</dbReference>
<evidence type="ECO:0000256" key="9">
    <source>
        <dbReference type="ARBA" id="ARBA00023268"/>
    </source>
</evidence>
<evidence type="ECO:0000313" key="16">
    <source>
        <dbReference type="EMBL" id="CAE2250536.1"/>
    </source>
</evidence>
<comment type="catalytic activity">
    <reaction evidence="11">
        <text>2'-deoxyribonucleotide-(2'-deoxyribose 5'-phosphate)-2'-deoxyribonucleotide-DNA = a 3'-end 2'-deoxyribonucleotide-(2,3-dehydro-2,3-deoxyribose 5'-phosphate)-DNA + a 5'-end 5'-phospho-2'-deoxyribonucleoside-DNA + H(+)</text>
        <dbReference type="Rhea" id="RHEA:66592"/>
        <dbReference type="Rhea" id="RHEA-COMP:13180"/>
        <dbReference type="Rhea" id="RHEA-COMP:16897"/>
        <dbReference type="Rhea" id="RHEA-COMP:17067"/>
        <dbReference type="ChEBI" id="CHEBI:15378"/>
        <dbReference type="ChEBI" id="CHEBI:136412"/>
        <dbReference type="ChEBI" id="CHEBI:157695"/>
        <dbReference type="ChEBI" id="CHEBI:167181"/>
        <dbReference type="EC" id="4.2.99.18"/>
    </reaction>
</comment>
<protein>
    <recommendedName>
        <fullName evidence="3">DNA-(apurinic or apyrimidinic site) lyase</fullName>
        <ecNumber evidence="3">4.2.99.18</ecNumber>
    </recommendedName>
</protein>
<evidence type="ECO:0000256" key="10">
    <source>
        <dbReference type="ARBA" id="ARBA00023295"/>
    </source>
</evidence>
<name>A0A6U6FTQ8_9STRA</name>
<dbReference type="SUPFAM" id="SSF55945">
    <property type="entry name" value="TATA-box binding protein-like"/>
    <property type="match status" value="1"/>
</dbReference>
<dbReference type="EMBL" id="HBKQ01031053">
    <property type="protein sequence ID" value="CAE2250536.1"/>
    <property type="molecule type" value="Transcribed_RNA"/>
</dbReference>
<keyword evidence="9" id="KW-0511">Multifunctional enzyme</keyword>
<dbReference type="Pfam" id="PF07934">
    <property type="entry name" value="OGG_N"/>
    <property type="match status" value="1"/>
</dbReference>
<dbReference type="GO" id="GO:0140078">
    <property type="term" value="F:class I DNA-(apurinic or apyrimidinic site) endonuclease activity"/>
    <property type="evidence" value="ECO:0007669"/>
    <property type="project" value="UniProtKB-EC"/>
</dbReference>
<dbReference type="InterPro" id="IPR012904">
    <property type="entry name" value="OGG_N"/>
</dbReference>
<evidence type="ECO:0000256" key="13">
    <source>
        <dbReference type="SAM" id="SignalP"/>
    </source>
</evidence>
<evidence type="ECO:0000256" key="11">
    <source>
        <dbReference type="ARBA" id="ARBA00044632"/>
    </source>
</evidence>
<evidence type="ECO:0000256" key="6">
    <source>
        <dbReference type="ARBA" id="ARBA00023204"/>
    </source>
</evidence>
<feature type="region of interest" description="Disordered" evidence="12">
    <location>
        <begin position="100"/>
        <end position="127"/>
    </location>
</feature>
<dbReference type="InterPro" id="IPR003265">
    <property type="entry name" value="HhH-GPD_domain"/>
</dbReference>
<dbReference type="EC" id="4.2.99.18" evidence="3"/>
<evidence type="ECO:0000256" key="5">
    <source>
        <dbReference type="ARBA" id="ARBA00022801"/>
    </source>
</evidence>
<dbReference type="GO" id="GO:0006285">
    <property type="term" value="P:base-excision repair, AP site formation"/>
    <property type="evidence" value="ECO:0007669"/>
    <property type="project" value="TreeGrafter"/>
</dbReference>
<dbReference type="EMBL" id="HBKQ01031052">
    <property type="protein sequence ID" value="CAE2250532.1"/>
    <property type="molecule type" value="Transcribed_RNA"/>
</dbReference>
<keyword evidence="8" id="KW-0539">Nucleus</keyword>
<keyword evidence="10" id="KW-0326">Glycosidase</keyword>
<feature type="domain" description="HhH-GPD" evidence="14">
    <location>
        <begin position="344"/>
        <end position="531"/>
    </location>
</feature>
<keyword evidence="7" id="KW-0456">Lyase</keyword>
<feature type="signal peptide" evidence="13">
    <location>
        <begin position="1"/>
        <end position="16"/>
    </location>
</feature>
<comment type="subcellular location">
    <subcellularLocation>
        <location evidence="1">Nucleus</location>
    </subcellularLocation>
</comment>
<comment type="similarity">
    <text evidence="2">Belongs to the type-1 OGG1 family.</text>
</comment>
<evidence type="ECO:0000256" key="1">
    <source>
        <dbReference type="ARBA" id="ARBA00004123"/>
    </source>
</evidence>
<sequence>MTSICASCICALLAISADLKSKGSNVISSRTRYCRGSVSLAARSPAHASVSSIERALASPIGGKARTMSSQVEQSFVRRSTRKRCATSFYVTSFPQEEIPEVGAPSKPSSRQKRGRRMKNGRRKAVGPKMKISALVDFKQESKMHGSGRKSLNIEGYKDYPELDEKGEAAKSPSNTKDKTSKANLWVVSKDLEAIAPERPWTDLRISPDELRPSATLTTGQCFNWIVVQSDRNGLPSGDDGGVANMAQKSAWGTHDATEWVGPLRDWVFCIRETSTTTLFRVLHGTPKGAEEYLRRYFQLETQLVPLYNLWSESDSRLSKIAAAIPGVRVVRQDPKECLFSFICSSNNNIPRITLMLSRLREKYGVHLMEVPARTLDSGGVLRSGEKLKIYSFPTLAALAPATDIDLRAMGLGYRAKYIAETTKLLNEVGGEDFLFSLRKSNASFVQEELIKFSGIGRKVADCVALFSLDQIEAIPVDVHVEHIARRNYDPTLVEVKSLTPTVYKRVGNIFRRRFSSHAGWAHSLLFVAELPSFRPALPGDIVEEMDLWRQQELARKAAKRAEKAAKVGGKSAK</sequence>
<dbReference type="InterPro" id="IPR023170">
    <property type="entry name" value="HhH_base_excis_C"/>
</dbReference>
<dbReference type="Pfam" id="PF00730">
    <property type="entry name" value="HhH-GPD"/>
    <property type="match status" value="1"/>
</dbReference>
<dbReference type="PANTHER" id="PTHR10242:SF2">
    <property type="entry name" value="N-GLYCOSYLASE_DNA LYASE"/>
    <property type="match status" value="1"/>
</dbReference>
<dbReference type="Gene3D" id="3.30.310.40">
    <property type="match status" value="1"/>
</dbReference>
<evidence type="ECO:0000256" key="2">
    <source>
        <dbReference type="ARBA" id="ARBA00010679"/>
    </source>
</evidence>
<evidence type="ECO:0000259" key="14">
    <source>
        <dbReference type="SMART" id="SM00478"/>
    </source>
</evidence>
<evidence type="ECO:0000256" key="4">
    <source>
        <dbReference type="ARBA" id="ARBA00022763"/>
    </source>
</evidence>
<dbReference type="SUPFAM" id="SSF48150">
    <property type="entry name" value="DNA-glycosylase"/>
    <property type="match status" value="1"/>
</dbReference>
<evidence type="ECO:0000256" key="8">
    <source>
        <dbReference type="ARBA" id="ARBA00023242"/>
    </source>
</evidence>
<evidence type="ECO:0000256" key="3">
    <source>
        <dbReference type="ARBA" id="ARBA00012720"/>
    </source>
</evidence>